<evidence type="ECO:0000313" key="1">
    <source>
        <dbReference type="EMBL" id="VAW79526.1"/>
    </source>
</evidence>
<accession>A0A3B0ZFN8</accession>
<gene>
    <name evidence="1" type="ORF">MNBD_GAMMA14-151</name>
</gene>
<reference evidence="1" key="1">
    <citation type="submission" date="2018-06" db="EMBL/GenBank/DDBJ databases">
        <authorList>
            <person name="Zhirakovskaya E."/>
        </authorList>
    </citation>
    <scope>NUCLEOTIDE SEQUENCE</scope>
</reference>
<feature type="non-terminal residue" evidence="1">
    <location>
        <position position="133"/>
    </location>
</feature>
<sequence>MDFAHALGLNKAVEDAEQEREELQLYINLKLASSGQPTCVPEDAARFLDISGDLLRSYREKNRLLTDYHCWVDQRIQDFLNHYLGDLSLDKVPSLPTQSFILDRHGVARELSLPMGEDVFRSDIISSYRVKNG</sequence>
<proteinExistence type="predicted"/>
<protein>
    <submittedName>
        <fullName evidence="1">Uncharacterized protein</fullName>
    </submittedName>
</protein>
<dbReference type="AlphaFoldDB" id="A0A3B0ZFN8"/>
<organism evidence="1">
    <name type="scientific">hydrothermal vent metagenome</name>
    <dbReference type="NCBI Taxonomy" id="652676"/>
    <lineage>
        <taxon>unclassified sequences</taxon>
        <taxon>metagenomes</taxon>
        <taxon>ecological metagenomes</taxon>
    </lineage>
</organism>
<name>A0A3B0ZFN8_9ZZZZ</name>
<dbReference type="EMBL" id="UOFM01000313">
    <property type="protein sequence ID" value="VAW79526.1"/>
    <property type="molecule type" value="Genomic_DNA"/>
</dbReference>